<dbReference type="AlphaFoldDB" id="A0A5B7EFB1"/>
<dbReference type="Proteomes" id="UP000324222">
    <property type="component" value="Unassembled WGS sequence"/>
</dbReference>
<feature type="compositionally biased region" description="Polar residues" evidence="1">
    <location>
        <begin position="65"/>
        <end position="80"/>
    </location>
</feature>
<comment type="caution">
    <text evidence="2">The sequence shown here is derived from an EMBL/GenBank/DDBJ whole genome shotgun (WGS) entry which is preliminary data.</text>
</comment>
<feature type="region of interest" description="Disordered" evidence="1">
    <location>
        <begin position="1"/>
        <end position="25"/>
    </location>
</feature>
<evidence type="ECO:0000313" key="2">
    <source>
        <dbReference type="EMBL" id="MPC31886.1"/>
    </source>
</evidence>
<reference evidence="2 3" key="1">
    <citation type="submission" date="2019-05" db="EMBL/GenBank/DDBJ databases">
        <title>Another draft genome of Portunus trituberculatus and its Hox gene families provides insights of decapod evolution.</title>
        <authorList>
            <person name="Jeong J.-H."/>
            <person name="Song I."/>
            <person name="Kim S."/>
            <person name="Choi T."/>
            <person name="Kim D."/>
            <person name="Ryu S."/>
            <person name="Kim W."/>
        </authorList>
    </citation>
    <scope>NUCLEOTIDE SEQUENCE [LARGE SCALE GENOMIC DNA]</scope>
    <source>
        <tissue evidence="2">Muscle</tissue>
    </source>
</reference>
<protein>
    <submittedName>
        <fullName evidence="2">Uncharacterized protein</fullName>
    </submittedName>
</protein>
<evidence type="ECO:0000256" key="1">
    <source>
        <dbReference type="SAM" id="MobiDB-lite"/>
    </source>
</evidence>
<sequence length="108" mass="12634">MIKKTRHRGTYNHSYKETPRRKCDRERDPRRLLFLESLYIAQRKPVMNLQTKDLQILPTQKKKTNTNCNRSEPTTHNTEPTNHIAVFTLPDNAVNKLICCAKSQLPST</sequence>
<keyword evidence="3" id="KW-1185">Reference proteome</keyword>
<dbReference type="EMBL" id="VSRR010002523">
    <property type="protein sequence ID" value="MPC31886.1"/>
    <property type="molecule type" value="Genomic_DNA"/>
</dbReference>
<feature type="region of interest" description="Disordered" evidence="1">
    <location>
        <begin position="61"/>
        <end position="80"/>
    </location>
</feature>
<accession>A0A5B7EFB1</accession>
<name>A0A5B7EFB1_PORTR</name>
<feature type="compositionally biased region" description="Basic residues" evidence="1">
    <location>
        <begin position="1"/>
        <end position="10"/>
    </location>
</feature>
<feature type="compositionally biased region" description="Basic and acidic residues" evidence="1">
    <location>
        <begin position="14"/>
        <end position="25"/>
    </location>
</feature>
<gene>
    <name evidence="2" type="ORF">E2C01_025186</name>
</gene>
<evidence type="ECO:0000313" key="3">
    <source>
        <dbReference type="Proteomes" id="UP000324222"/>
    </source>
</evidence>
<proteinExistence type="predicted"/>
<organism evidence="2 3">
    <name type="scientific">Portunus trituberculatus</name>
    <name type="common">Swimming crab</name>
    <name type="synonym">Neptunus trituberculatus</name>
    <dbReference type="NCBI Taxonomy" id="210409"/>
    <lineage>
        <taxon>Eukaryota</taxon>
        <taxon>Metazoa</taxon>
        <taxon>Ecdysozoa</taxon>
        <taxon>Arthropoda</taxon>
        <taxon>Crustacea</taxon>
        <taxon>Multicrustacea</taxon>
        <taxon>Malacostraca</taxon>
        <taxon>Eumalacostraca</taxon>
        <taxon>Eucarida</taxon>
        <taxon>Decapoda</taxon>
        <taxon>Pleocyemata</taxon>
        <taxon>Brachyura</taxon>
        <taxon>Eubrachyura</taxon>
        <taxon>Portunoidea</taxon>
        <taxon>Portunidae</taxon>
        <taxon>Portuninae</taxon>
        <taxon>Portunus</taxon>
    </lineage>
</organism>